<keyword evidence="2" id="KW-1185">Reference proteome</keyword>
<evidence type="ECO:0000313" key="2">
    <source>
        <dbReference type="Proteomes" id="UP000050794"/>
    </source>
</evidence>
<dbReference type="WBParaSite" id="TCNE_0001163401-mRNA-1">
    <property type="protein sequence ID" value="TCNE_0001163401-mRNA-1"/>
    <property type="gene ID" value="TCNE_0001163401"/>
</dbReference>
<gene>
    <name evidence="1" type="ORF">TCNE_LOCUS11634</name>
</gene>
<evidence type="ECO:0000313" key="3">
    <source>
        <dbReference type="WBParaSite" id="TCNE_0001163401-mRNA-1"/>
    </source>
</evidence>
<dbReference type="AlphaFoldDB" id="A0A183UT14"/>
<reference evidence="3" key="1">
    <citation type="submission" date="2016-06" db="UniProtKB">
        <authorList>
            <consortium name="WormBaseParasite"/>
        </authorList>
    </citation>
    <scope>IDENTIFICATION</scope>
</reference>
<accession>A0A183UT14</accession>
<evidence type="ECO:0000313" key="1">
    <source>
        <dbReference type="EMBL" id="VDM42955.1"/>
    </source>
</evidence>
<name>A0A183UT14_TOXCA</name>
<reference evidence="1 2" key="2">
    <citation type="submission" date="2018-11" db="EMBL/GenBank/DDBJ databases">
        <authorList>
            <consortium name="Pathogen Informatics"/>
        </authorList>
    </citation>
    <scope>NUCLEOTIDE SEQUENCE [LARGE SCALE GENOMIC DNA]</scope>
</reference>
<organism evidence="2 3">
    <name type="scientific">Toxocara canis</name>
    <name type="common">Canine roundworm</name>
    <dbReference type="NCBI Taxonomy" id="6265"/>
    <lineage>
        <taxon>Eukaryota</taxon>
        <taxon>Metazoa</taxon>
        <taxon>Ecdysozoa</taxon>
        <taxon>Nematoda</taxon>
        <taxon>Chromadorea</taxon>
        <taxon>Rhabditida</taxon>
        <taxon>Spirurina</taxon>
        <taxon>Ascaridomorpha</taxon>
        <taxon>Ascaridoidea</taxon>
        <taxon>Toxocaridae</taxon>
        <taxon>Toxocara</taxon>
    </lineage>
</organism>
<protein>
    <submittedName>
        <fullName evidence="1 3">Uncharacterized protein</fullName>
    </submittedName>
</protein>
<sequence length="71" mass="7574">MEFAVASLPLPIESVEKTGVFLIGLGVPMIPVKSVACTVSYVPWLASLGSCVPLPNEQLNWCRSFLGVSSH</sequence>
<dbReference type="EMBL" id="UYWY01020930">
    <property type="protein sequence ID" value="VDM42955.1"/>
    <property type="molecule type" value="Genomic_DNA"/>
</dbReference>
<proteinExistence type="predicted"/>
<dbReference type="Proteomes" id="UP000050794">
    <property type="component" value="Unassembled WGS sequence"/>
</dbReference>